<evidence type="ECO:0000256" key="1">
    <source>
        <dbReference type="SAM" id="MobiDB-lite"/>
    </source>
</evidence>
<evidence type="ECO:0000313" key="4">
    <source>
        <dbReference type="Proteomes" id="UP001500840"/>
    </source>
</evidence>
<comment type="caution">
    <text evidence="3">The sequence shown here is derived from an EMBL/GenBank/DDBJ whole genome shotgun (WGS) entry which is preliminary data.</text>
</comment>
<evidence type="ECO:0008006" key="5">
    <source>
        <dbReference type="Google" id="ProtNLM"/>
    </source>
</evidence>
<dbReference type="CDD" id="cd20335">
    <property type="entry name" value="BRcat_RBR"/>
    <property type="match status" value="1"/>
</dbReference>
<keyword evidence="2" id="KW-0472">Membrane</keyword>
<feature type="transmembrane region" description="Helical" evidence="2">
    <location>
        <begin position="208"/>
        <end position="231"/>
    </location>
</feature>
<feature type="region of interest" description="Disordered" evidence="1">
    <location>
        <begin position="43"/>
        <end position="192"/>
    </location>
</feature>
<proteinExistence type="predicted"/>
<gene>
    <name evidence="3" type="ORF">GCM10023156_68750</name>
</gene>
<evidence type="ECO:0000256" key="2">
    <source>
        <dbReference type="SAM" id="Phobius"/>
    </source>
</evidence>
<dbReference type="EMBL" id="BAABGA010000120">
    <property type="protein sequence ID" value="GAA4472395.1"/>
    <property type="molecule type" value="Genomic_DNA"/>
</dbReference>
<organism evidence="3 4">
    <name type="scientific">Novipirellula rosea</name>
    <dbReference type="NCBI Taxonomy" id="1031540"/>
    <lineage>
        <taxon>Bacteria</taxon>
        <taxon>Pseudomonadati</taxon>
        <taxon>Planctomycetota</taxon>
        <taxon>Planctomycetia</taxon>
        <taxon>Pirellulales</taxon>
        <taxon>Pirellulaceae</taxon>
        <taxon>Novipirellula</taxon>
    </lineage>
</organism>
<protein>
    <recommendedName>
        <fullName evidence="5">DUF4282 domain-containing protein</fullName>
    </recommendedName>
</protein>
<feature type="compositionally biased region" description="Polar residues" evidence="1">
    <location>
        <begin position="166"/>
        <end position="192"/>
    </location>
</feature>
<evidence type="ECO:0000313" key="3">
    <source>
        <dbReference type="EMBL" id="GAA4472395.1"/>
    </source>
</evidence>
<feature type="compositionally biased region" description="Low complexity" evidence="1">
    <location>
        <begin position="104"/>
        <end position="115"/>
    </location>
</feature>
<keyword evidence="2" id="KW-0812">Transmembrane</keyword>
<accession>A0ABP8NSE7</accession>
<name>A0ABP8NSE7_9BACT</name>
<feature type="transmembrane region" description="Helical" evidence="2">
    <location>
        <begin position="237"/>
        <end position="264"/>
    </location>
</feature>
<feature type="compositionally biased region" description="Acidic residues" evidence="1">
    <location>
        <begin position="151"/>
        <end position="163"/>
    </location>
</feature>
<dbReference type="RefSeq" id="WP_339936593.1">
    <property type="nucleotide sequence ID" value="NZ_BAABGA010000120.1"/>
</dbReference>
<keyword evidence="4" id="KW-1185">Reference proteome</keyword>
<sequence length="288" mass="29704">MSAEVITVVCKCGQGFRVKSAAIGRQVKCPKCKSVCDVVAPPKAATPKSDAAEQDAAGIPAVKGDKQLPPRWQGDVPDFSGLAAKKTPTPSIVTDKADSIAGLPTTPSSSTDTPPNIVVPGEKPAASSLPNFETRKGAAETSGTTAVPEFAADELSAEPDEDATAGSGSATPPVNPYTSTQPMISSGGTPSNLPQERKYPMLELIRKLYFGLACLILGLAILYTLVVPVIGMTQEGMMGLVTGLLTAVPILIASAIWSATLLAASEVIKLFLDIQSNTLATANAVQSR</sequence>
<dbReference type="Proteomes" id="UP001500840">
    <property type="component" value="Unassembled WGS sequence"/>
</dbReference>
<keyword evidence="2" id="KW-1133">Transmembrane helix</keyword>
<reference evidence="4" key="1">
    <citation type="journal article" date="2019" name="Int. J. Syst. Evol. Microbiol.">
        <title>The Global Catalogue of Microorganisms (GCM) 10K type strain sequencing project: providing services to taxonomists for standard genome sequencing and annotation.</title>
        <authorList>
            <consortium name="The Broad Institute Genomics Platform"/>
            <consortium name="The Broad Institute Genome Sequencing Center for Infectious Disease"/>
            <person name="Wu L."/>
            <person name="Ma J."/>
        </authorList>
    </citation>
    <scope>NUCLEOTIDE SEQUENCE [LARGE SCALE GENOMIC DNA]</scope>
    <source>
        <strain evidence="4">JCM 17759</strain>
    </source>
</reference>